<dbReference type="Proteomes" id="UP001215598">
    <property type="component" value="Unassembled WGS sequence"/>
</dbReference>
<protein>
    <submittedName>
        <fullName evidence="2">Uncharacterized protein</fullName>
    </submittedName>
</protein>
<evidence type="ECO:0000313" key="3">
    <source>
        <dbReference type="Proteomes" id="UP001215598"/>
    </source>
</evidence>
<comment type="caution">
    <text evidence="2">The sequence shown here is derived from an EMBL/GenBank/DDBJ whole genome shotgun (WGS) entry which is preliminary data.</text>
</comment>
<gene>
    <name evidence="2" type="ORF">B0H16DRAFT_1470378</name>
</gene>
<feature type="region of interest" description="Disordered" evidence="1">
    <location>
        <begin position="1"/>
        <end position="24"/>
    </location>
</feature>
<organism evidence="2 3">
    <name type="scientific">Mycena metata</name>
    <dbReference type="NCBI Taxonomy" id="1033252"/>
    <lineage>
        <taxon>Eukaryota</taxon>
        <taxon>Fungi</taxon>
        <taxon>Dikarya</taxon>
        <taxon>Basidiomycota</taxon>
        <taxon>Agaricomycotina</taxon>
        <taxon>Agaricomycetes</taxon>
        <taxon>Agaricomycetidae</taxon>
        <taxon>Agaricales</taxon>
        <taxon>Marasmiineae</taxon>
        <taxon>Mycenaceae</taxon>
        <taxon>Mycena</taxon>
    </lineage>
</organism>
<sequence>MSGSNNTNGRNKRGRDIFGDNSEDVATKRPKVSFDDVLMWPCNFSKATGPQFTNEVMDRVGMNSAGAYYSAINPPALQDATVLSIRFRSSTTADAFIDNMRSKAIGSLKKMHVGRPAVYAKRAQRGTEDTVSRERPS</sequence>
<name>A0AAD7MRD6_9AGAR</name>
<keyword evidence="3" id="KW-1185">Reference proteome</keyword>
<proteinExistence type="predicted"/>
<dbReference type="AlphaFoldDB" id="A0AAD7MRD6"/>
<evidence type="ECO:0000313" key="2">
    <source>
        <dbReference type="EMBL" id="KAJ7728619.1"/>
    </source>
</evidence>
<evidence type="ECO:0000256" key="1">
    <source>
        <dbReference type="SAM" id="MobiDB-lite"/>
    </source>
</evidence>
<dbReference type="EMBL" id="JARKIB010000171">
    <property type="protein sequence ID" value="KAJ7728619.1"/>
    <property type="molecule type" value="Genomic_DNA"/>
</dbReference>
<reference evidence="2" key="1">
    <citation type="submission" date="2023-03" db="EMBL/GenBank/DDBJ databases">
        <title>Massive genome expansion in bonnet fungi (Mycena s.s.) driven by repeated elements and novel gene families across ecological guilds.</title>
        <authorList>
            <consortium name="Lawrence Berkeley National Laboratory"/>
            <person name="Harder C.B."/>
            <person name="Miyauchi S."/>
            <person name="Viragh M."/>
            <person name="Kuo A."/>
            <person name="Thoen E."/>
            <person name="Andreopoulos B."/>
            <person name="Lu D."/>
            <person name="Skrede I."/>
            <person name="Drula E."/>
            <person name="Henrissat B."/>
            <person name="Morin E."/>
            <person name="Kohler A."/>
            <person name="Barry K."/>
            <person name="LaButti K."/>
            <person name="Morin E."/>
            <person name="Salamov A."/>
            <person name="Lipzen A."/>
            <person name="Mereny Z."/>
            <person name="Hegedus B."/>
            <person name="Baldrian P."/>
            <person name="Stursova M."/>
            <person name="Weitz H."/>
            <person name="Taylor A."/>
            <person name="Grigoriev I.V."/>
            <person name="Nagy L.G."/>
            <person name="Martin F."/>
            <person name="Kauserud H."/>
        </authorList>
    </citation>
    <scope>NUCLEOTIDE SEQUENCE</scope>
    <source>
        <strain evidence="2">CBHHK182m</strain>
    </source>
</reference>
<accession>A0AAD7MRD6</accession>